<dbReference type="Proteomes" id="UP000276133">
    <property type="component" value="Unassembled WGS sequence"/>
</dbReference>
<name>A0A3M7RPQ3_BRAPC</name>
<accession>A0A3M7RPQ3</accession>
<reference evidence="1 2" key="1">
    <citation type="journal article" date="2018" name="Sci. Rep.">
        <title>Genomic signatures of local adaptation to the degree of environmental predictability in rotifers.</title>
        <authorList>
            <person name="Franch-Gras L."/>
            <person name="Hahn C."/>
            <person name="Garcia-Roger E.M."/>
            <person name="Carmona M.J."/>
            <person name="Serra M."/>
            <person name="Gomez A."/>
        </authorList>
    </citation>
    <scope>NUCLEOTIDE SEQUENCE [LARGE SCALE GENOMIC DNA]</scope>
    <source>
        <strain evidence="1">HYR1</strain>
    </source>
</reference>
<evidence type="ECO:0000313" key="1">
    <source>
        <dbReference type="EMBL" id="RNA25536.1"/>
    </source>
</evidence>
<comment type="caution">
    <text evidence="1">The sequence shown here is derived from an EMBL/GenBank/DDBJ whole genome shotgun (WGS) entry which is preliminary data.</text>
</comment>
<evidence type="ECO:0000313" key="2">
    <source>
        <dbReference type="Proteomes" id="UP000276133"/>
    </source>
</evidence>
<proteinExistence type="predicted"/>
<keyword evidence="2" id="KW-1185">Reference proteome</keyword>
<dbReference type="AlphaFoldDB" id="A0A3M7RPQ3"/>
<dbReference type="EMBL" id="REGN01002908">
    <property type="protein sequence ID" value="RNA25536.1"/>
    <property type="molecule type" value="Genomic_DNA"/>
</dbReference>
<protein>
    <submittedName>
        <fullName evidence="1">Uncharacterized protein</fullName>
    </submittedName>
</protein>
<sequence>MTRINRIMCTHFLKINTNLSTPCTTFYNRKKPLNKNTKDIFLIQRDSMILDGTPFYDINFPIKIPDES</sequence>
<organism evidence="1 2">
    <name type="scientific">Brachionus plicatilis</name>
    <name type="common">Marine rotifer</name>
    <name type="synonym">Brachionus muelleri</name>
    <dbReference type="NCBI Taxonomy" id="10195"/>
    <lineage>
        <taxon>Eukaryota</taxon>
        <taxon>Metazoa</taxon>
        <taxon>Spiralia</taxon>
        <taxon>Gnathifera</taxon>
        <taxon>Rotifera</taxon>
        <taxon>Eurotatoria</taxon>
        <taxon>Monogononta</taxon>
        <taxon>Pseudotrocha</taxon>
        <taxon>Ploima</taxon>
        <taxon>Brachionidae</taxon>
        <taxon>Brachionus</taxon>
    </lineage>
</organism>
<gene>
    <name evidence="1" type="ORF">BpHYR1_029609</name>
</gene>